<dbReference type="InterPro" id="IPR039589">
    <property type="entry name" value="TBCC1"/>
</dbReference>
<dbReference type="AlphaFoldDB" id="A0A7I8JQ76"/>
<reference evidence="2 3" key="1">
    <citation type="submission" date="2019-12" db="EMBL/GenBank/DDBJ databases">
        <authorList>
            <person name="Scholz U."/>
            <person name="Mascher M."/>
            <person name="Fiebig A."/>
        </authorList>
    </citation>
    <scope>NUCLEOTIDE SEQUENCE</scope>
</reference>
<dbReference type="EMBL" id="LR743603">
    <property type="protein sequence ID" value="CAA2633194.1"/>
    <property type="molecule type" value="Genomic_DNA"/>
</dbReference>
<name>A0A7I8JQ76_SPIIN</name>
<gene>
    <name evidence="2" type="ORF">SI7747_16018728</name>
</gene>
<keyword evidence="3" id="KW-1185">Reference proteome</keyword>
<dbReference type="EMBL" id="CACRZD030000016">
    <property type="protein sequence ID" value="CAA6672317.1"/>
    <property type="molecule type" value="Genomic_DNA"/>
</dbReference>
<organism evidence="2">
    <name type="scientific">Spirodela intermedia</name>
    <name type="common">Intermediate duckweed</name>
    <dbReference type="NCBI Taxonomy" id="51605"/>
    <lineage>
        <taxon>Eukaryota</taxon>
        <taxon>Viridiplantae</taxon>
        <taxon>Streptophyta</taxon>
        <taxon>Embryophyta</taxon>
        <taxon>Tracheophyta</taxon>
        <taxon>Spermatophyta</taxon>
        <taxon>Magnoliopsida</taxon>
        <taxon>Liliopsida</taxon>
        <taxon>Araceae</taxon>
        <taxon>Lemnoideae</taxon>
        <taxon>Spirodela</taxon>
    </lineage>
</organism>
<evidence type="ECO:0000313" key="2">
    <source>
        <dbReference type="EMBL" id="CAA2633194.1"/>
    </source>
</evidence>
<dbReference type="Proteomes" id="UP001189122">
    <property type="component" value="Unassembled WGS sequence"/>
</dbReference>
<proteinExistence type="predicted"/>
<sequence length="115" mass="12831">MAQVGLNAAINRWNEPLALGMVDPHDSLSHPAGIPDGSGGDSTQLTNDNPFRLPEAYMASQKKRHLASHDILQAMRNAQLEEKRKRELASALHIHFKDWLYASGNIRQLYCLQGD</sequence>
<dbReference type="PANTHER" id="PTHR16052:SF0">
    <property type="entry name" value="TBCC DOMAIN-CONTAINING PROTEIN 1"/>
    <property type="match status" value="1"/>
</dbReference>
<feature type="region of interest" description="Disordered" evidence="1">
    <location>
        <begin position="24"/>
        <end position="50"/>
    </location>
</feature>
<protein>
    <submittedName>
        <fullName evidence="2">Uncharacterized protein</fullName>
    </submittedName>
</protein>
<accession>A0A7I8JQ76</accession>
<dbReference type="PANTHER" id="PTHR16052">
    <property type="entry name" value="TBCC DOMAIN-CONTAINING PROTEIN 1"/>
    <property type="match status" value="1"/>
</dbReference>
<evidence type="ECO:0000256" key="1">
    <source>
        <dbReference type="SAM" id="MobiDB-lite"/>
    </source>
</evidence>
<evidence type="ECO:0000313" key="3">
    <source>
        <dbReference type="Proteomes" id="UP001189122"/>
    </source>
</evidence>